<reference evidence="2" key="1">
    <citation type="submission" date="2020-09" db="EMBL/GenBank/DDBJ databases">
        <title>Genome-Enabled Discovery of Anthraquinone Biosynthesis in Senna tora.</title>
        <authorList>
            <person name="Kang S.-H."/>
            <person name="Pandey R.P."/>
            <person name="Lee C.-M."/>
            <person name="Sim J.-S."/>
            <person name="Jeong J.-T."/>
            <person name="Choi B.-S."/>
            <person name="Jung M."/>
            <person name="Ginzburg D."/>
            <person name="Zhao K."/>
            <person name="Won S.Y."/>
            <person name="Oh T.-J."/>
            <person name="Yu Y."/>
            <person name="Kim N.-H."/>
            <person name="Lee O.R."/>
            <person name="Lee T.-H."/>
            <person name="Bashyal P."/>
            <person name="Kim T.-S."/>
            <person name="Lee W.-H."/>
            <person name="Kawkins C."/>
            <person name="Kim C.-K."/>
            <person name="Kim J.S."/>
            <person name="Ahn B.O."/>
            <person name="Rhee S.Y."/>
            <person name="Sohng J.K."/>
        </authorList>
    </citation>
    <scope>NUCLEOTIDE SEQUENCE</scope>
    <source>
        <tissue evidence="2">Leaf</tissue>
    </source>
</reference>
<name>A0A835CI95_9FABA</name>
<dbReference type="EMBL" id="JAAIUW010000002">
    <property type="protein sequence ID" value="KAF7840975.1"/>
    <property type="molecule type" value="Genomic_DNA"/>
</dbReference>
<dbReference type="AlphaFoldDB" id="A0A835CI95"/>
<dbReference type="PANTHER" id="PTHR31170:SF25">
    <property type="entry name" value="BNAA09G04570D PROTEIN"/>
    <property type="match status" value="1"/>
</dbReference>
<comment type="caution">
    <text evidence="2">The sequence shown here is derived from an EMBL/GenBank/DDBJ whole genome shotgun (WGS) entry which is preliminary data.</text>
</comment>
<organism evidence="2 3">
    <name type="scientific">Senna tora</name>
    <dbReference type="NCBI Taxonomy" id="362788"/>
    <lineage>
        <taxon>Eukaryota</taxon>
        <taxon>Viridiplantae</taxon>
        <taxon>Streptophyta</taxon>
        <taxon>Embryophyta</taxon>
        <taxon>Tracheophyta</taxon>
        <taxon>Spermatophyta</taxon>
        <taxon>Magnoliopsida</taxon>
        <taxon>eudicotyledons</taxon>
        <taxon>Gunneridae</taxon>
        <taxon>Pentapetalae</taxon>
        <taxon>rosids</taxon>
        <taxon>fabids</taxon>
        <taxon>Fabales</taxon>
        <taxon>Fabaceae</taxon>
        <taxon>Caesalpinioideae</taxon>
        <taxon>Cassia clade</taxon>
        <taxon>Senna</taxon>
    </lineage>
</organism>
<evidence type="ECO:0000313" key="3">
    <source>
        <dbReference type="Proteomes" id="UP000634136"/>
    </source>
</evidence>
<proteinExistence type="predicted"/>
<dbReference type="InterPro" id="IPR004158">
    <property type="entry name" value="DUF247_pln"/>
</dbReference>
<gene>
    <name evidence="2" type="ORF">G2W53_003273</name>
</gene>
<keyword evidence="1" id="KW-1133">Transmembrane helix</keyword>
<dbReference type="PANTHER" id="PTHR31170">
    <property type="entry name" value="BNAC04G53230D PROTEIN"/>
    <property type="match status" value="1"/>
</dbReference>
<accession>A0A835CI95</accession>
<feature type="transmembrane region" description="Helical" evidence="1">
    <location>
        <begin position="420"/>
        <end position="437"/>
    </location>
</feature>
<protein>
    <submittedName>
        <fullName evidence="2">UPF0481 protein</fullName>
    </submittedName>
</protein>
<keyword evidence="1" id="KW-0472">Membrane</keyword>
<dbReference type="Pfam" id="PF03140">
    <property type="entry name" value="DUF247"/>
    <property type="match status" value="1"/>
</dbReference>
<dbReference type="OrthoDB" id="939823at2759"/>
<sequence length="592" mass="68815">MESSIPNPERDAVNVSRLRCHLDKKSQSVWRMIKEGMNTEASIFNCPSFLTGLMYDRACMPNLVSIGPYHHNKDHLLEYETCKWYYLNKHISTARFDRQSTLNSYIETFKISFASRAKRCYQTTPMMSDHDFIEMMLLDGCFVVELLKLLGCPNCKDEIETVGDPILTEPWVIPILITDLLKLENQIPFFVLDMLWDEQKAKDSILVASLRVFNLLFQMPWHEDSRVRLTLKDYEPKNMLDLFHHCMHPSQQISQEHCLCMGKDESYHPWNRSIMCAKKLRASSIKFKLKKADSFLDINFRSRVLEIPSITINESTATILLNCVALEHARNDDNKFFSSYIIFMKSLINEPRDVAYLSSKGVITRFSKDDQFIARFFNDLGEVIGVNVRNSYLYDQIRKVETHYYSHWATLEREYFNSPWTIIFVLYALVMFLIGVSQQHLFRILPREEEVFSKKKKRSIKVDEQSEWDWNKMEPSTHEQASGYDQFQEFPAANHDESENEDEHSVRVRHRSKQHLYGILSAEEEGPTFFVAIDSASKASTRQTAAFNNYSFSEGIADGFDWCESLFIAFGDAISSASDSDSQVDVSLPFNC</sequence>
<evidence type="ECO:0000256" key="1">
    <source>
        <dbReference type="SAM" id="Phobius"/>
    </source>
</evidence>
<evidence type="ECO:0000313" key="2">
    <source>
        <dbReference type="EMBL" id="KAF7840975.1"/>
    </source>
</evidence>
<keyword evidence="3" id="KW-1185">Reference proteome</keyword>
<dbReference type="Proteomes" id="UP000634136">
    <property type="component" value="Unassembled WGS sequence"/>
</dbReference>
<keyword evidence="1" id="KW-0812">Transmembrane</keyword>